<comment type="caution">
    <text evidence="1">The sequence shown here is derived from an EMBL/GenBank/DDBJ whole genome shotgun (WGS) entry which is preliminary data.</text>
</comment>
<gene>
    <name evidence="1" type="ORF">S12H4_01864</name>
</gene>
<dbReference type="AlphaFoldDB" id="X1S8E9"/>
<sequence length="142" mass="17059">MHWIDEIDNRLKENWEEQYSLWYKGVPDEGKLEEKAREVRELLLDPSLLAETEKLLRKGENAVRRRKAEILKKKIIQTKIEYDKRLFSLRNEIEKRADNFLPSIGSKKVKINEMSNILMRSKNRGLRKEAYYSWKPLPKSIE</sequence>
<protein>
    <submittedName>
        <fullName evidence="1">Uncharacterized protein</fullName>
    </submittedName>
</protein>
<accession>X1S8E9</accession>
<organism evidence="1">
    <name type="scientific">marine sediment metagenome</name>
    <dbReference type="NCBI Taxonomy" id="412755"/>
    <lineage>
        <taxon>unclassified sequences</taxon>
        <taxon>metagenomes</taxon>
        <taxon>ecological metagenomes</taxon>
    </lineage>
</organism>
<reference evidence="1" key="1">
    <citation type="journal article" date="2014" name="Front. Microbiol.">
        <title>High frequency of phylogenetically diverse reductive dehalogenase-homologous genes in deep subseafloor sedimentary metagenomes.</title>
        <authorList>
            <person name="Kawai M."/>
            <person name="Futagami T."/>
            <person name="Toyoda A."/>
            <person name="Takaki Y."/>
            <person name="Nishi S."/>
            <person name="Hori S."/>
            <person name="Arai W."/>
            <person name="Tsubouchi T."/>
            <person name="Morono Y."/>
            <person name="Uchiyama I."/>
            <person name="Ito T."/>
            <person name="Fujiyama A."/>
            <person name="Inagaki F."/>
            <person name="Takami H."/>
        </authorList>
    </citation>
    <scope>NUCLEOTIDE SEQUENCE</scope>
    <source>
        <strain evidence="1">Expedition CK06-06</strain>
    </source>
</reference>
<name>X1S8E9_9ZZZZ</name>
<proteinExistence type="predicted"/>
<evidence type="ECO:0000313" key="1">
    <source>
        <dbReference type="EMBL" id="GAI64029.1"/>
    </source>
</evidence>
<dbReference type="EMBL" id="BARW01000404">
    <property type="protein sequence ID" value="GAI64029.1"/>
    <property type="molecule type" value="Genomic_DNA"/>
</dbReference>